<gene>
    <name evidence="1" type="ORF">PCOR1329_LOCUS3387</name>
</gene>
<reference evidence="1" key="1">
    <citation type="submission" date="2023-10" db="EMBL/GenBank/DDBJ databases">
        <authorList>
            <person name="Chen Y."/>
            <person name="Shah S."/>
            <person name="Dougan E. K."/>
            <person name="Thang M."/>
            <person name="Chan C."/>
        </authorList>
    </citation>
    <scope>NUCLEOTIDE SEQUENCE [LARGE SCALE GENOMIC DNA]</scope>
</reference>
<protein>
    <submittedName>
        <fullName evidence="1">Uncharacterized protein</fullName>
    </submittedName>
</protein>
<name>A0ABN9PMN2_9DINO</name>
<accession>A0ABN9PMN2</accession>
<keyword evidence="2" id="KW-1185">Reference proteome</keyword>
<proteinExistence type="predicted"/>
<dbReference type="Proteomes" id="UP001189429">
    <property type="component" value="Unassembled WGS sequence"/>
</dbReference>
<organism evidence="1 2">
    <name type="scientific">Prorocentrum cordatum</name>
    <dbReference type="NCBI Taxonomy" id="2364126"/>
    <lineage>
        <taxon>Eukaryota</taxon>
        <taxon>Sar</taxon>
        <taxon>Alveolata</taxon>
        <taxon>Dinophyceae</taxon>
        <taxon>Prorocentrales</taxon>
        <taxon>Prorocentraceae</taxon>
        <taxon>Prorocentrum</taxon>
    </lineage>
</organism>
<dbReference type="EMBL" id="CAUYUJ010000873">
    <property type="protein sequence ID" value="CAK0792942.1"/>
    <property type="molecule type" value="Genomic_DNA"/>
</dbReference>
<sequence length="235" mass="26686">MENEETVLELWSRMDGGVPLLLRVVHVVQLKLASADARQSGKVLFLGWQQTGDGFVKHINRPMSRKLSMRDVSGPGKGCFTQQQFTRYANLAVQEQLGHLTDTHARVGPTSPPERIQGYRPAVTASNIEFDDYRYDLEDSPSFKGMATMYHLYTVDVVCDGLPVTDFVSVVTQRGAMMLYGWSWITWQQSLDILHARAQLREHQKNKQFERLRKESKVGLECLAELSRATSGLRK</sequence>
<comment type="caution">
    <text evidence="1">The sequence shown here is derived from an EMBL/GenBank/DDBJ whole genome shotgun (WGS) entry which is preliminary data.</text>
</comment>
<evidence type="ECO:0000313" key="2">
    <source>
        <dbReference type="Proteomes" id="UP001189429"/>
    </source>
</evidence>
<feature type="non-terminal residue" evidence="1">
    <location>
        <position position="235"/>
    </location>
</feature>
<evidence type="ECO:0000313" key="1">
    <source>
        <dbReference type="EMBL" id="CAK0792942.1"/>
    </source>
</evidence>